<dbReference type="CDD" id="cd00144">
    <property type="entry name" value="MPP_PPP_family"/>
    <property type="match status" value="1"/>
</dbReference>
<accession>A0A4D7CU57</accession>
<dbReference type="InterPro" id="IPR029052">
    <property type="entry name" value="Metallo-depent_PP-like"/>
</dbReference>
<reference evidence="1 2" key="1">
    <citation type="submission" date="2019-04" db="EMBL/GenBank/DDBJ databases">
        <title>Vagococcus sp. nov., isolated from faeces of yaks (Bos grunniens).</title>
        <authorList>
            <person name="Ge Y."/>
        </authorList>
    </citation>
    <scope>NUCLEOTIDE SEQUENCE [LARGE SCALE GENOMIC DNA]</scope>
    <source>
        <strain evidence="1 2">MN-17</strain>
    </source>
</reference>
<dbReference type="RefSeq" id="WP_136953645.1">
    <property type="nucleotide sequence ID" value="NZ_CP039712.1"/>
</dbReference>
<organism evidence="1 2">
    <name type="scientific">Vagococcus zengguangii</name>
    <dbReference type="NCBI Taxonomy" id="2571750"/>
    <lineage>
        <taxon>Bacteria</taxon>
        <taxon>Bacillati</taxon>
        <taxon>Bacillota</taxon>
        <taxon>Bacilli</taxon>
        <taxon>Lactobacillales</taxon>
        <taxon>Enterococcaceae</taxon>
        <taxon>Vagococcus</taxon>
    </lineage>
</organism>
<dbReference type="InterPro" id="IPR050126">
    <property type="entry name" value="Ap4A_hydrolase"/>
</dbReference>
<gene>
    <name evidence="1" type="ORF">FA707_07530</name>
</gene>
<dbReference type="AlphaFoldDB" id="A0A4D7CU57"/>
<dbReference type="Proteomes" id="UP000298615">
    <property type="component" value="Chromosome"/>
</dbReference>
<name>A0A4D7CU57_9ENTE</name>
<dbReference type="PANTHER" id="PTHR42850">
    <property type="entry name" value="METALLOPHOSPHOESTERASE"/>
    <property type="match status" value="1"/>
</dbReference>
<dbReference type="KEGG" id="vao:FA707_07530"/>
<evidence type="ECO:0000313" key="1">
    <source>
        <dbReference type="EMBL" id="QCI86823.1"/>
    </source>
</evidence>
<dbReference type="Pfam" id="PF00149">
    <property type="entry name" value="Metallophos"/>
    <property type="match status" value="1"/>
</dbReference>
<dbReference type="GO" id="GO:0110154">
    <property type="term" value="P:RNA decapping"/>
    <property type="evidence" value="ECO:0007669"/>
    <property type="project" value="TreeGrafter"/>
</dbReference>
<dbReference type="Gene3D" id="3.60.21.10">
    <property type="match status" value="1"/>
</dbReference>
<dbReference type="OrthoDB" id="384253at2"/>
<dbReference type="InterPro" id="IPR004843">
    <property type="entry name" value="Calcineurin-like_PHP"/>
</dbReference>
<dbReference type="GO" id="GO:0016791">
    <property type="term" value="F:phosphatase activity"/>
    <property type="evidence" value="ECO:0007669"/>
    <property type="project" value="TreeGrafter"/>
</dbReference>
<protein>
    <submittedName>
        <fullName evidence="1">Serine/threonine protein phosphatase</fullName>
    </submittedName>
</protein>
<dbReference type="GO" id="GO:0005737">
    <property type="term" value="C:cytoplasm"/>
    <property type="evidence" value="ECO:0007669"/>
    <property type="project" value="TreeGrafter"/>
</dbReference>
<dbReference type="SUPFAM" id="SSF56300">
    <property type="entry name" value="Metallo-dependent phosphatases"/>
    <property type="match status" value="1"/>
</dbReference>
<proteinExistence type="predicted"/>
<sequence length="242" mass="27524">MKSIYAIGDIHGDITMFHRALADYDFSSHQLVLLGDLLDRGSYSKECLLLGQQLVKKQQAIYLKGNHEDLLLRFIEDPIERYPNYLLNGGKATIESLLHPGACEEYSAVEIASMIRHHYKELLAFLGELPLYYEWGPYVFVHAGVDLTKENLQQTSARDFVWIREPFHQLPNQTGKTIVFGHTPTPNLYGDNQTTKLWQVDHKIGMDGGGIYGGSVHAVIFDERGIVQDQEFFQGEVWQPEG</sequence>
<dbReference type="EMBL" id="CP039712">
    <property type="protein sequence ID" value="QCI86823.1"/>
    <property type="molecule type" value="Genomic_DNA"/>
</dbReference>
<dbReference type="PANTHER" id="PTHR42850:SF4">
    <property type="entry name" value="ZINC-DEPENDENT ENDOPOLYPHOSPHATASE"/>
    <property type="match status" value="1"/>
</dbReference>
<keyword evidence="2" id="KW-1185">Reference proteome</keyword>
<evidence type="ECO:0000313" key="2">
    <source>
        <dbReference type="Proteomes" id="UP000298615"/>
    </source>
</evidence>
<dbReference type="GO" id="GO:0008803">
    <property type="term" value="F:bis(5'-nucleosyl)-tetraphosphatase (symmetrical) activity"/>
    <property type="evidence" value="ECO:0007669"/>
    <property type="project" value="TreeGrafter"/>
</dbReference>